<dbReference type="EMBL" id="BARS01037637">
    <property type="protein sequence ID" value="GAG14617.1"/>
    <property type="molecule type" value="Genomic_DNA"/>
</dbReference>
<name>X0VU12_9ZZZZ</name>
<dbReference type="GO" id="GO:0051536">
    <property type="term" value="F:iron-sulfur cluster binding"/>
    <property type="evidence" value="ECO:0007669"/>
    <property type="project" value="UniProtKB-KW"/>
</dbReference>
<reference evidence="4" key="1">
    <citation type="journal article" date="2014" name="Front. Microbiol.">
        <title>High frequency of phylogenetically diverse reductive dehalogenase-homologous genes in deep subseafloor sedimentary metagenomes.</title>
        <authorList>
            <person name="Kawai M."/>
            <person name="Futagami T."/>
            <person name="Toyoda A."/>
            <person name="Takaki Y."/>
            <person name="Nishi S."/>
            <person name="Hori S."/>
            <person name="Arai W."/>
            <person name="Tsubouchi T."/>
            <person name="Morono Y."/>
            <person name="Uchiyama I."/>
            <person name="Ito T."/>
            <person name="Fujiyama A."/>
            <person name="Inagaki F."/>
            <person name="Takami H."/>
        </authorList>
    </citation>
    <scope>NUCLEOTIDE SEQUENCE</scope>
    <source>
        <strain evidence="4">Expedition CK06-06</strain>
    </source>
</reference>
<dbReference type="AlphaFoldDB" id="X0VU12"/>
<dbReference type="Pfam" id="PF00384">
    <property type="entry name" value="Molybdopterin"/>
    <property type="match status" value="1"/>
</dbReference>
<accession>X0VU12</accession>
<dbReference type="PANTHER" id="PTHR43742:SF6">
    <property type="entry name" value="OXIDOREDUCTASE YYAE-RELATED"/>
    <property type="match status" value="1"/>
</dbReference>
<keyword evidence="2" id="KW-0411">Iron-sulfur</keyword>
<comment type="caution">
    <text evidence="4">The sequence shown here is derived from an EMBL/GenBank/DDBJ whole genome shotgun (WGS) entry which is preliminary data.</text>
</comment>
<feature type="domain" description="Molybdopterin oxidoreductase" evidence="3">
    <location>
        <begin position="1"/>
        <end position="166"/>
    </location>
</feature>
<evidence type="ECO:0000259" key="3">
    <source>
        <dbReference type="Pfam" id="PF00384"/>
    </source>
</evidence>
<dbReference type="PANTHER" id="PTHR43742">
    <property type="entry name" value="TRIMETHYLAMINE-N-OXIDE REDUCTASE"/>
    <property type="match status" value="1"/>
</dbReference>
<evidence type="ECO:0000313" key="4">
    <source>
        <dbReference type="EMBL" id="GAG14617.1"/>
    </source>
</evidence>
<dbReference type="Gene3D" id="3.40.50.12440">
    <property type="match status" value="1"/>
</dbReference>
<feature type="non-terminal residue" evidence="4">
    <location>
        <position position="256"/>
    </location>
</feature>
<proteinExistence type="predicted"/>
<protein>
    <recommendedName>
        <fullName evidence="3">Molybdopterin oxidoreductase domain-containing protein</fullName>
    </recommendedName>
</protein>
<dbReference type="GO" id="GO:0016491">
    <property type="term" value="F:oxidoreductase activity"/>
    <property type="evidence" value="ECO:0007669"/>
    <property type="project" value="InterPro"/>
</dbReference>
<evidence type="ECO:0000256" key="2">
    <source>
        <dbReference type="ARBA" id="ARBA00023014"/>
    </source>
</evidence>
<evidence type="ECO:0000256" key="1">
    <source>
        <dbReference type="ARBA" id="ARBA00023004"/>
    </source>
</evidence>
<gene>
    <name evidence="4" type="ORF">S01H1_57691</name>
</gene>
<dbReference type="InterPro" id="IPR006656">
    <property type="entry name" value="Mopterin_OxRdtase"/>
</dbReference>
<dbReference type="InterPro" id="IPR050612">
    <property type="entry name" value="Prok_Mopterin_Oxidored"/>
</dbReference>
<keyword evidence="2" id="KW-0479">Metal-binding</keyword>
<dbReference type="SUPFAM" id="SSF53706">
    <property type="entry name" value="Formate dehydrogenase/DMSO reductase, domains 1-3"/>
    <property type="match status" value="1"/>
</dbReference>
<organism evidence="4">
    <name type="scientific">marine sediment metagenome</name>
    <dbReference type="NCBI Taxonomy" id="412755"/>
    <lineage>
        <taxon>unclassified sequences</taxon>
        <taxon>metagenomes</taxon>
        <taxon>ecological metagenomes</taxon>
    </lineage>
</organism>
<keyword evidence="1" id="KW-0408">Iron</keyword>
<feature type="non-terminal residue" evidence="4">
    <location>
        <position position="1"/>
    </location>
</feature>
<sequence length="256" mass="28439">RITWDEALTEIAEAMLNAIEDKKSGPETIIHEFGSGEGGMVHGSAPSWRLMRLIGGTTLDNNGLTSDYNVGLYQTFGKFSFVSSVDDWFHSDLLLVWHMNPMYTRIPSVHFIWEARYHGTEVITIAPDYSASCVHSDLFVPIEAGTDAALALAMCRVIIDENKVDEPFVKEQTDLPLLVRRDTGRFLRAEDLEEGGRDDQLYFLDSTSGEIVPASRGTLDLGNADPALQGETKVVLKDGSTVTVTPAFEIMRQRLR</sequence>